<accession>A0A8H6TFW4</accession>
<feature type="compositionally biased region" description="Polar residues" evidence="1">
    <location>
        <begin position="324"/>
        <end position="337"/>
    </location>
</feature>
<dbReference type="EMBL" id="JACAZF010000001">
    <property type="protein sequence ID" value="KAF7315997.1"/>
    <property type="molecule type" value="Genomic_DNA"/>
</dbReference>
<dbReference type="GeneID" id="59340626"/>
<evidence type="ECO:0000313" key="3">
    <source>
        <dbReference type="EMBL" id="KAF7315997.1"/>
    </source>
</evidence>
<comment type="caution">
    <text evidence="3">The sequence shown here is derived from an EMBL/GenBank/DDBJ whole genome shotgun (WGS) entry which is preliminary data.</text>
</comment>
<dbReference type="Proteomes" id="UP000636479">
    <property type="component" value="Unassembled WGS sequence"/>
</dbReference>
<keyword evidence="2" id="KW-0812">Transmembrane</keyword>
<sequence>MARPMYKCFALLLVVSLGLFFGLFFGLNYPEIVRHGWPLTRCTVLSSKIDTRYCCSTNCKSSTCQSAPSGSEQCGSVISTVQSGFSPDTCAANSSACPTQGGSVCDGGYKCCHTCCSTCQSCSTSCSGSGSCTQSCTSYSCNCYCCSSTSHLYCTLSCPVCYTVNMQVAYSSRNGVAHNVTYKQDFSTDVGKADGFLTSHQANSTAFCYYNPKDESQILYDVSFTRWKWAITAVFGMLPLAIALALFAFFLLVLPVWRLLRRGWTDMADEAAREELPRRTWRNRGMDIITFKGLRKGDEAAKDAENEKSEKKVEEDAPPPAYAPSTSNEPATTSSGIQVVPAQ</sequence>
<evidence type="ECO:0000256" key="1">
    <source>
        <dbReference type="SAM" id="MobiDB-lite"/>
    </source>
</evidence>
<name>A0A8H6TFW4_9AGAR</name>
<organism evidence="3 4">
    <name type="scientific">Mycena indigotica</name>
    <dbReference type="NCBI Taxonomy" id="2126181"/>
    <lineage>
        <taxon>Eukaryota</taxon>
        <taxon>Fungi</taxon>
        <taxon>Dikarya</taxon>
        <taxon>Basidiomycota</taxon>
        <taxon>Agaricomycotina</taxon>
        <taxon>Agaricomycetes</taxon>
        <taxon>Agaricomycetidae</taxon>
        <taxon>Agaricales</taxon>
        <taxon>Marasmiineae</taxon>
        <taxon>Mycenaceae</taxon>
        <taxon>Mycena</taxon>
    </lineage>
</organism>
<feature type="region of interest" description="Disordered" evidence="1">
    <location>
        <begin position="297"/>
        <end position="343"/>
    </location>
</feature>
<feature type="transmembrane region" description="Helical" evidence="2">
    <location>
        <begin position="229"/>
        <end position="257"/>
    </location>
</feature>
<dbReference type="AlphaFoldDB" id="A0A8H6TFW4"/>
<reference evidence="3" key="1">
    <citation type="submission" date="2020-05" db="EMBL/GenBank/DDBJ databases">
        <title>Mycena genomes resolve the evolution of fungal bioluminescence.</title>
        <authorList>
            <person name="Tsai I.J."/>
        </authorList>
    </citation>
    <scope>NUCLEOTIDE SEQUENCE</scope>
    <source>
        <strain evidence="3">171206Taipei</strain>
    </source>
</reference>
<dbReference type="OrthoDB" id="3032252at2759"/>
<evidence type="ECO:0000313" key="4">
    <source>
        <dbReference type="Proteomes" id="UP000636479"/>
    </source>
</evidence>
<feature type="compositionally biased region" description="Basic and acidic residues" evidence="1">
    <location>
        <begin position="297"/>
        <end position="315"/>
    </location>
</feature>
<evidence type="ECO:0000256" key="2">
    <source>
        <dbReference type="SAM" id="Phobius"/>
    </source>
</evidence>
<keyword evidence="2" id="KW-1133">Transmembrane helix</keyword>
<dbReference type="RefSeq" id="XP_037226020.1">
    <property type="nucleotide sequence ID" value="XM_037358110.1"/>
</dbReference>
<gene>
    <name evidence="3" type="ORF">MIND_00117000</name>
</gene>
<protein>
    <submittedName>
        <fullName evidence="3">Uncharacterized protein</fullName>
    </submittedName>
</protein>
<keyword evidence="4" id="KW-1185">Reference proteome</keyword>
<proteinExistence type="predicted"/>
<keyword evidence="2" id="KW-0472">Membrane</keyword>